<dbReference type="KEGG" id="osn:115214441"/>
<feature type="domain" description="SPIN-DOC-like zinc-finger" evidence="1">
    <location>
        <begin position="12"/>
        <end position="55"/>
    </location>
</feature>
<dbReference type="InterPro" id="IPR040647">
    <property type="entry name" value="SPIN-DOC_Znf-C2H2"/>
</dbReference>
<evidence type="ECO:0000259" key="1">
    <source>
        <dbReference type="Pfam" id="PF18658"/>
    </source>
</evidence>
<proteinExistence type="predicted"/>
<sequence>MRYDESYLKIGFTVINSGEEEKPQCILCFEVLATTSLKPSMLKRHLETKHPSSTQKDADFLKRKTERVIESRLGDLEMFSQDITAGLKASYEVSRKIAAGR</sequence>
<evidence type="ECO:0000313" key="3">
    <source>
        <dbReference type="RefSeq" id="XP_029639497.1"/>
    </source>
</evidence>
<gene>
    <name evidence="3" type="primary">LOC115214441</name>
</gene>
<dbReference type="AlphaFoldDB" id="A0A6P7SM46"/>
<organism evidence="2 3">
    <name type="scientific">Octopus sinensis</name>
    <name type="common">East Asian common octopus</name>
    <dbReference type="NCBI Taxonomy" id="2607531"/>
    <lineage>
        <taxon>Eukaryota</taxon>
        <taxon>Metazoa</taxon>
        <taxon>Spiralia</taxon>
        <taxon>Lophotrochozoa</taxon>
        <taxon>Mollusca</taxon>
        <taxon>Cephalopoda</taxon>
        <taxon>Coleoidea</taxon>
        <taxon>Octopodiformes</taxon>
        <taxon>Octopoda</taxon>
        <taxon>Incirrata</taxon>
        <taxon>Octopodidae</taxon>
        <taxon>Octopus</taxon>
    </lineage>
</organism>
<keyword evidence="2" id="KW-1185">Reference proteome</keyword>
<dbReference type="Proteomes" id="UP000515154">
    <property type="component" value="Linkage group LG7"/>
</dbReference>
<protein>
    <submittedName>
        <fullName evidence="3">Zinc finger BED domain-containing protein 5-like</fullName>
    </submittedName>
</protein>
<dbReference type="PANTHER" id="PTHR45913:SF19">
    <property type="entry name" value="LOW QUALITY PROTEIN: ZINC FINGER BED DOMAIN-CONTAINING PROTEIN 5-LIKE"/>
    <property type="match status" value="1"/>
</dbReference>
<accession>A0A6P7SM46</accession>
<name>A0A6P7SM46_9MOLL</name>
<dbReference type="PANTHER" id="PTHR45913">
    <property type="entry name" value="EPM2A-INTERACTING PROTEIN 1"/>
    <property type="match status" value="1"/>
</dbReference>
<dbReference type="RefSeq" id="XP_029639497.1">
    <property type="nucleotide sequence ID" value="XM_029783637.1"/>
</dbReference>
<evidence type="ECO:0000313" key="2">
    <source>
        <dbReference type="Proteomes" id="UP000515154"/>
    </source>
</evidence>
<dbReference type="Pfam" id="PF18658">
    <property type="entry name" value="zf-C2H2_12"/>
    <property type="match status" value="1"/>
</dbReference>
<reference evidence="3" key="1">
    <citation type="submission" date="2025-08" db="UniProtKB">
        <authorList>
            <consortium name="RefSeq"/>
        </authorList>
    </citation>
    <scope>IDENTIFICATION</scope>
</reference>